<dbReference type="SMART" id="SM00353">
    <property type="entry name" value="HLH"/>
    <property type="match status" value="1"/>
</dbReference>
<organism evidence="9 10">
    <name type="scientific">Momordica charantia</name>
    <name type="common">Bitter gourd</name>
    <name type="synonym">Balsam pear</name>
    <dbReference type="NCBI Taxonomy" id="3673"/>
    <lineage>
        <taxon>Eukaryota</taxon>
        <taxon>Viridiplantae</taxon>
        <taxon>Streptophyta</taxon>
        <taxon>Embryophyta</taxon>
        <taxon>Tracheophyta</taxon>
        <taxon>Spermatophyta</taxon>
        <taxon>Magnoliopsida</taxon>
        <taxon>eudicotyledons</taxon>
        <taxon>Gunneridae</taxon>
        <taxon>Pentapetalae</taxon>
        <taxon>rosids</taxon>
        <taxon>fabids</taxon>
        <taxon>Cucurbitales</taxon>
        <taxon>Cucurbitaceae</taxon>
        <taxon>Momordiceae</taxon>
        <taxon>Momordica</taxon>
    </lineage>
</organism>
<feature type="region of interest" description="Disordered" evidence="7">
    <location>
        <begin position="48"/>
        <end position="68"/>
    </location>
</feature>
<dbReference type="OrthoDB" id="1935281at2759"/>
<dbReference type="Pfam" id="PF00010">
    <property type="entry name" value="HLH"/>
    <property type="match status" value="1"/>
</dbReference>
<evidence type="ECO:0000256" key="7">
    <source>
        <dbReference type="SAM" id="MobiDB-lite"/>
    </source>
</evidence>
<name>A0A6J1DRH4_MOMCH</name>
<dbReference type="PROSITE" id="PS50888">
    <property type="entry name" value="BHLH"/>
    <property type="match status" value="1"/>
</dbReference>
<dbReference type="PANTHER" id="PTHR13935:SF106">
    <property type="entry name" value="ACHAETE-SCUTE COMPLEX PROTEIN T5-RELATED"/>
    <property type="match status" value="1"/>
</dbReference>
<dbReference type="GO" id="GO:0046983">
    <property type="term" value="F:protein dimerization activity"/>
    <property type="evidence" value="ECO:0007669"/>
    <property type="project" value="InterPro"/>
</dbReference>
<dbReference type="GO" id="GO:0000981">
    <property type="term" value="F:DNA-binding transcription factor activity, RNA polymerase II-specific"/>
    <property type="evidence" value="ECO:0007669"/>
    <property type="project" value="TreeGrafter"/>
</dbReference>
<dbReference type="CDD" id="cd18914">
    <property type="entry name" value="bHLH_AtORG2_like"/>
    <property type="match status" value="1"/>
</dbReference>
<comment type="subunit">
    <text evidence="2">Homodimer.</text>
</comment>
<evidence type="ECO:0000313" key="10">
    <source>
        <dbReference type="RefSeq" id="XP_022156850.1"/>
    </source>
</evidence>
<evidence type="ECO:0000313" key="9">
    <source>
        <dbReference type="Proteomes" id="UP000504603"/>
    </source>
</evidence>
<dbReference type="SUPFAM" id="SSF47459">
    <property type="entry name" value="HLH, helix-loop-helix DNA-binding domain"/>
    <property type="match status" value="1"/>
</dbReference>
<keyword evidence="4" id="KW-0238">DNA-binding</keyword>
<evidence type="ECO:0000256" key="4">
    <source>
        <dbReference type="ARBA" id="ARBA00023125"/>
    </source>
</evidence>
<dbReference type="AlphaFoldDB" id="A0A6J1DRH4"/>
<evidence type="ECO:0000256" key="5">
    <source>
        <dbReference type="ARBA" id="ARBA00023163"/>
    </source>
</evidence>
<gene>
    <name evidence="10" type="primary">LOC111023684</name>
</gene>
<keyword evidence="9" id="KW-1185">Reference proteome</keyword>
<dbReference type="Proteomes" id="UP000504603">
    <property type="component" value="Unplaced"/>
</dbReference>
<feature type="region of interest" description="Disordered" evidence="7">
    <location>
        <begin position="130"/>
        <end position="155"/>
    </location>
</feature>
<reference evidence="10" key="1">
    <citation type="submission" date="2025-08" db="UniProtKB">
        <authorList>
            <consortium name="RefSeq"/>
        </authorList>
    </citation>
    <scope>IDENTIFICATION</scope>
    <source>
        <strain evidence="10">OHB3-1</strain>
    </source>
</reference>
<keyword evidence="3" id="KW-0805">Transcription regulation</keyword>
<accession>A0A6J1DRH4</accession>
<dbReference type="PANTHER" id="PTHR13935">
    <property type="entry name" value="ACHAETE-SCUTE TRANSCRIPTION FACTOR-RELATED"/>
    <property type="match status" value="1"/>
</dbReference>
<evidence type="ECO:0000256" key="6">
    <source>
        <dbReference type="ARBA" id="ARBA00023242"/>
    </source>
</evidence>
<feature type="domain" description="BHLH" evidence="8">
    <location>
        <begin position="68"/>
        <end position="120"/>
    </location>
</feature>
<dbReference type="KEGG" id="mcha:111023684"/>
<dbReference type="InterPro" id="IPR036638">
    <property type="entry name" value="HLH_DNA-bd_sf"/>
</dbReference>
<proteinExistence type="predicted"/>
<comment type="subcellular location">
    <subcellularLocation>
        <location evidence="1">Nucleus</location>
    </subcellularLocation>
</comment>
<dbReference type="Gene3D" id="4.10.280.10">
    <property type="entry name" value="Helix-loop-helix DNA-binding domain"/>
    <property type="match status" value="1"/>
</dbReference>
<dbReference type="GeneID" id="111023684"/>
<dbReference type="RefSeq" id="XP_022156850.1">
    <property type="nucleotide sequence ID" value="XM_022301158.1"/>
</dbReference>
<keyword evidence="5" id="KW-0804">Transcription</keyword>
<dbReference type="InterPro" id="IPR015660">
    <property type="entry name" value="MASH1/Ascl1a-like"/>
</dbReference>
<sequence>MEFNIQSPLSFEVVEELLPLPSLSCVDIAVPQLPAAHNLSDIILSQSPKYGRRRKEPPVFAGDENNKKKKIIHRDVERQRRQEMSTLYAALRALLPPDYLRGKRSICDHMHETVKYIQHMQTKIQELSQKRDELKKHAKQNSDHETTETPSTTRKDTIVVRKKHGGVQVVLDTATTRRRPVSSILEALIAEGLQIASCISTKINDRFLHTIESEAADDSNPSVDVSELHHKLTNLENFPLD</sequence>
<protein>
    <submittedName>
        <fullName evidence="10">Transcription factor bHLH126-like</fullName>
    </submittedName>
</protein>
<keyword evidence="6" id="KW-0539">Nucleus</keyword>
<evidence type="ECO:0000256" key="1">
    <source>
        <dbReference type="ARBA" id="ARBA00004123"/>
    </source>
</evidence>
<evidence type="ECO:0000256" key="3">
    <source>
        <dbReference type="ARBA" id="ARBA00023015"/>
    </source>
</evidence>
<dbReference type="InterPro" id="IPR011598">
    <property type="entry name" value="bHLH_dom"/>
</dbReference>
<dbReference type="GO" id="GO:0090575">
    <property type="term" value="C:RNA polymerase II transcription regulator complex"/>
    <property type="evidence" value="ECO:0007669"/>
    <property type="project" value="TreeGrafter"/>
</dbReference>
<evidence type="ECO:0000259" key="8">
    <source>
        <dbReference type="PROSITE" id="PS50888"/>
    </source>
</evidence>
<dbReference type="FunFam" id="4.10.280.10:FF:000085">
    <property type="entry name" value="Transcription factor bHLH126"/>
    <property type="match status" value="1"/>
</dbReference>
<evidence type="ECO:0000256" key="2">
    <source>
        <dbReference type="ARBA" id="ARBA00011738"/>
    </source>
</evidence>
<dbReference type="GO" id="GO:0000977">
    <property type="term" value="F:RNA polymerase II transcription regulatory region sequence-specific DNA binding"/>
    <property type="evidence" value="ECO:0007669"/>
    <property type="project" value="TreeGrafter"/>
</dbReference>